<dbReference type="InterPro" id="IPR047055">
    <property type="entry name" value="MotA-like"/>
</dbReference>
<feature type="compositionally biased region" description="Low complexity" evidence="7">
    <location>
        <begin position="207"/>
        <end position="217"/>
    </location>
</feature>
<dbReference type="GO" id="GO:0071978">
    <property type="term" value="P:bacterial-type flagellum-dependent swarming motility"/>
    <property type="evidence" value="ECO:0007669"/>
    <property type="project" value="InterPro"/>
</dbReference>
<reference evidence="10 11" key="1">
    <citation type="submission" date="2019-04" db="EMBL/GenBank/DDBJ databases">
        <title>Altererythrobacter aquimixticola sp. nov., isolated from sediment of junction between the ocean and a freshwater spring.</title>
        <authorList>
            <person name="Yoon J.-H."/>
        </authorList>
    </citation>
    <scope>NUCLEOTIDE SEQUENCE [LARGE SCALE GENOMIC DNA]</scope>
    <source>
        <strain evidence="10 11">SSKS-13</strain>
    </source>
</reference>
<dbReference type="PANTHER" id="PTHR30433">
    <property type="entry name" value="CHEMOTAXIS PROTEIN MOTA"/>
    <property type="match status" value="1"/>
</dbReference>
<keyword evidence="6" id="KW-0813">Transport</keyword>
<comment type="caution">
    <text evidence="10">The sequence shown here is derived from an EMBL/GenBank/DDBJ whole genome shotgun (WGS) entry which is preliminary data.</text>
</comment>
<protein>
    <submittedName>
        <fullName evidence="10">Chemotaxis protein MotA</fullName>
    </submittedName>
</protein>
<dbReference type="RefSeq" id="WP_136692296.1">
    <property type="nucleotide sequence ID" value="NZ_SSHH01000001.1"/>
</dbReference>
<keyword evidence="3 8" id="KW-0812">Transmembrane</keyword>
<sequence>MEISALWDGLGAVIVLGGTLLAVLLGSGSGELGAAARAIGSLVTPAFNQQKVRAQIARNVEDMRRDGLLRSVPCASTDSEITLATNALIHDRSLHSLLAVHRRFREDRQRLCEAALRPIRLAAEAAPVFGMVGTLLALSQMQLGVEGEEGALVTGIAMAILTTLYGLVLAHLVFHPLARAVDRRGEREEQERQQLFDWLSEQLSESCPPSLSLAASRSGGGRDVAA</sequence>
<feature type="transmembrane region" description="Helical" evidence="8">
    <location>
        <begin position="6"/>
        <end position="27"/>
    </location>
</feature>
<feature type="transmembrane region" description="Helical" evidence="8">
    <location>
        <begin position="150"/>
        <end position="174"/>
    </location>
</feature>
<name>A0A4T3F916_9SPHN</name>
<evidence type="ECO:0000256" key="8">
    <source>
        <dbReference type="SAM" id="Phobius"/>
    </source>
</evidence>
<gene>
    <name evidence="10" type="ORF">E5222_03390</name>
</gene>
<feature type="transmembrane region" description="Helical" evidence="8">
    <location>
        <begin position="118"/>
        <end position="138"/>
    </location>
</feature>
<keyword evidence="6" id="KW-0653">Protein transport</keyword>
<feature type="region of interest" description="Disordered" evidence="7">
    <location>
        <begin position="207"/>
        <end position="226"/>
    </location>
</feature>
<comment type="similarity">
    <text evidence="6">Belongs to the exbB/tolQ family.</text>
</comment>
<comment type="subcellular location">
    <subcellularLocation>
        <location evidence="1">Cell membrane</location>
        <topology evidence="1">Multi-pass membrane protein</topology>
    </subcellularLocation>
    <subcellularLocation>
        <location evidence="6">Membrane</location>
        <topology evidence="6">Multi-pass membrane protein</topology>
    </subcellularLocation>
</comment>
<evidence type="ECO:0000259" key="9">
    <source>
        <dbReference type="Pfam" id="PF01618"/>
    </source>
</evidence>
<evidence type="ECO:0000256" key="3">
    <source>
        <dbReference type="ARBA" id="ARBA00022692"/>
    </source>
</evidence>
<evidence type="ECO:0000256" key="6">
    <source>
        <dbReference type="RuleBase" id="RU004057"/>
    </source>
</evidence>
<dbReference type="EMBL" id="SSHH01000001">
    <property type="protein sequence ID" value="TIX51510.1"/>
    <property type="molecule type" value="Genomic_DNA"/>
</dbReference>
<feature type="domain" description="MotA/TolQ/ExbB proton channel" evidence="9">
    <location>
        <begin position="111"/>
        <end position="193"/>
    </location>
</feature>
<dbReference type="AlphaFoldDB" id="A0A4T3F916"/>
<keyword evidence="5 8" id="KW-0472">Membrane</keyword>
<dbReference type="GO" id="GO:0015031">
    <property type="term" value="P:protein transport"/>
    <property type="evidence" value="ECO:0007669"/>
    <property type="project" value="UniProtKB-KW"/>
</dbReference>
<keyword evidence="4 8" id="KW-1133">Transmembrane helix</keyword>
<organism evidence="10 11">
    <name type="scientific">Alteraurantiacibacter aquimixticola</name>
    <dbReference type="NCBI Taxonomy" id="2489173"/>
    <lineage>
        <taxon>Bacteria</taxon>
        <taxon>Pseudomonadati</taxon>
        <taxon>Pseudomonadota</taxon>
        <taxon>Alphaproteobacteria</taxon>
        <taxon>Sphingomonadales</taxon>
        <taxon>Erythrobacteraceae</taxon>
        <taxon>Alteraurantiacibacter</taxon>
    </lineage>
</organism>
<evidence type="ECO:0000256" key="4">
    <source>
        <dbReference type="ARBA" id="ARBA00022989"/>
    </source>
</evidence>
<dbReference type="InterPro" id="IPR002898">
    <property type="entry name" value="MotA_ExbB_proton_chnl"/>
</dbReference>
<accession>A0A4T3F916</accession>
<dbReference type="OrthoDB" id="9806929at2"/>
<dbReference type="GO" id="GO:0006935">
    <property type="term" value="P:chemotaxis"/>
    <property type="evidence" value="ECO:0007669"/>
    <property type="project" value="InterPro"/>
</dbReference>
<evidence type="ECO:0000313" key="10">
    <source>
        <dbReference type="EMBL" id="TIX51510.1"/>
    </source>
</evidence>
<dbReference type="Pfam" id="PF01618">
    <property type="entry name" value="MotA_ExbB"/>
    <property type="match status" value="1"/>
</dbReference>
<proteinExistence type="inferred from homology"/>
<evidence type="ECO:0000313" key="11">
    <source>
        <dbReference type="Proteomes" id="UP000309389"/>
    </source>
</evidence>
<dbReference type="GO" id="GO:0005886">
    <property type="term" value="C:plasma membrane"/>
    <property type="evidence" value="ECO:0007669"/>
    <property type="project" value="UniProtKB-SubCell"/>
</dbReference>
<keyword evidence="2" id="KW-1003">Cell membrane</keyword>
<evidence type="ECO:0000256" key="7">
    <source>
        <dbReference type="SAM" id="MobiDB-lite"/>
    </source>
</evidence>
<evidence type="ECO:0000256" key="5">
    <source>
        <dbReference type="ARBA" id="ARBA00023136"/>
    </source>
</evidence>
<evidence type="ECO:0000256" key="2">
    <source>
        <dbReference type="ARBA" id="ARBA00022475"/>
    </source>
</evidence>
<keyword evidence="11" id="KW-1185">Reference proteome</keyword>
<dbReference type="Proteomes" id="UP000309389">
    <property type="component" value="Unassembled WGS sequence"/>
</dbReference>
<evidence type="ECO:0000256" key="1">
    <source>
        <dbReference type="ARBA" id="ARBA00004651"/>
    </source>
</evidence>